<dbReference type="Proteomes" id="UP000886111">
    <property type="component" value="Unassembled WGS sequence"/>
</dbReference>
<evidence type="ECO:0000259" key="1">
    <source>
        <dbReference type="Pfam" id="PF05670"/>
    </source>
</evidence>
<organism evidence="2">
    <name type="scientific">Caldithrix abyssi</name>
    <dbReference type="NCBI Taxonomy" id="187145"/>
    <lineage>
        <taxon>Bacteria</taxon>
        <taxon>Pseudomonadati</taxon>
        <taxon>Calditrichota</taxon>
        <taxon>Calditrichia</taxon>
        <taxon>Calditrichales</taxon>
        <taxon>Calditrichaceae</taxon>
        <taxon>Caldithrix</taxon>
    </lineage>
</organism>
<comment type="caution">
    <text evidence="2">The sequence shown here is derived from an EMBL/GenBank/DDBJ whole genome shotgun (WGS) entry which is preliminary data.</text>
</comment>
<accession>A0A7V5H4J9</accession>
<evidence type="ECO:0000313" key="2">
    <source>
        <dbReference type="EMBL" id="HHE55665.1"/>
    </source>
</evidence>
<dbReference type="InterPro" id="IPR051608">
    <property type="entry name" value="RQC_Subunit_NEMF"/>
</dbReference>
<dbReference type="GO" id="GO:0000049">
    <property type="term" value="F:tRNA binding"/>
    <property type="evidence" value="ECO:0007669"/>
    <property type="project" value="TreeGrafter"/>
</dbReference>
<dbReference type="GO" id="GO:1990112">
    <property type="term" value="C:RQC complex"/>
    <property type="evidence" value="ECO:0007669"/>
    <property type="project" value="TreeGrafter"/>
</dbReference>
<protein>
    <submittedName>
        <fullName evidence="2">DUF814 domain-containing protein</fullName>
    </submittedName>
</protein>
<dbReference type="InterPro" id="IPR008532">
    <property type="entry name" value="NFACT_RNA-bd"/>
</dbReference>
<feature type="non-terminal residue" evidence="2">
    <location>
        <position position="1"/>
    </location>
</feature>
<dbReference type="Pfam" id="PF05670">
    <property type="entry name" value="NFACT-R_1"/>
    <property type="match status" value="1"/>
</dbReference>
<dbReference type="Gene3D" id="3.60.60.10">
    <property type="entry name" value="Penicillin V Acylase, Chain A"/>
    <property type="match status" value="1"/>
</dbReference>
<dbReference type="EMBL" id="DRTD01000581">
    <property type="protein sequence ID" value="HHE55665.1"/>
    <property type="molecule type" value="Genomic_DNA"/>
</dbReference>
<dbReference type="PANTHER" id="PTHR15239">
    <property type="entry name" value="NUCLEAR EXPORT MEDIATOR FACTOR NEMF"/>
    <property type="match status" value="1"/>
</dbReference>
<feature type="domain" description="NFACT RNA-binding" evidence="1">
    <location>
        <begin position="317"/>
        <end position="417"/>
    </location>
</feature>
<dbReference type="PANTHER" id="PTHR15239:SF6">
    <property type="entry name" value="RIBOSOME QUALITY CONTROL COMPLEX SUBUNIT NEMF"/>
    <property type="match status" value="1"/>
</dbReference>
<dbReference type="GO" id="GO:0072344">
    <property type="term" value="P:rescue of stalled ribosome"/>
    <property type="evidence" value="ECO:0007669"/>
    <property type="project" value="TreeGrafter"/>
</dbReference>
<gene>
    <name evidence="2" type="ORF">ENL21_07775</name>
</gene>
<dbReference type="GO" id="GO:0043023">
    <property type="term" value="F:ribosomal large subunit binding"/>
    <property type="evidence" value="ECO:0007669"/>
    <property type="project" value="TreeGrafter"/>
</dbReference>
<dbReference type="AlphaFoldDB" id="A0A7V5H4J9"/>
<proteinExistence type="predicted"/>
<reference evidence="2" key="1">
    <citation type="journal article" date="2020" name="mSystems">
        <title>Genome- and Community-Level Interaction Insights into Carbon Utilization and Element Cycling Functions of Hydrothermarchaeota in Hydrothermal Sediment.</title>
        <authorList>
            <person name="Zhou Z."/>
            <person name="Liu Y."/>
            <person name="Xu W."/>
            <person name="Pan J."/>
            <person name="Luo Z.H."/>
            <person name="Li M."/>
        </authorList>
    </citation>
    <scope>NUCLEOTIDE SEQUENCE [LARGE SCALE GENOMIC DNA]</scope>
    <source>
        <strain evidence="2">HyVt-76</strain>
    </source>
</reference>
<name>A0A7V5H4J9_CALAY</name>
<sequence>VNAVDTLGQEIWAGVNDQGFTIMNSASYNLKTKEDTTRVKDREGVLMKLALRVCASVTDFENLLDTLPKPLGVESNFGVIDAKGGAAYYETNNFGYTKLDVNDPRIAPNGYLIHTNFSFTGRLNQGMGYIRFQMAEKLFNDALAQNNLTDSFILQKASRCLQHGLTGQDLTRENSDFVIFRDFIPRRSSVSVILVKGVKSGESPDHTLMWTILGFPLTSVSFPLWVANMRDLPQILKPGAKQTAPLCEASLQLKQQCFPIQRGSGKNYLHLKELWNNSGQGILQNILAFEKTILASTKAFEKELWSQKNPQKEIKKFISSGGFEICVGLDDASNDRLSLKERHANDLWFHVHGFPGSHVLLRCGESEFEPGKEDIKEAAQLAAYFSKMRKASAVSVHYCRAKHVKKPRGAKPGTVTISQATKIKVKPQLLSSD</sequence>